<gene>
    <name evidence="2" type="ORF">B1R32_107126</name>
</gene>
<dbReference type="AlphaFoldDB" id="A0A2S8STH1"/>
<dbReference type="InterPro" id="IPR050664">
    <property type="entry name" value="Octanoyltrans_LipM/LipL"/>
</dbReference>
<sequence length="238" mass="26664">MQFLDLSFPNPAHNLACDEALLESAATGESGAILRFWESPTYFVTLGYTNKAALEANLPACAAQKIPVLRRCSGGGTVLQGPGCLNYALIHPIEIGQALNVGATNDFVMETNRRAFETALKVRVELAGHTDLAIEGRKFSGNAQKRKTDWFLFHGTILLDFDLERVQTLLLPPPKEPNYRARRSHLEFIRNIPLGREAVKSALAQAWNATQKTELWPRERVETLVAQKYARDEWNLKF</sequence>
<protein>
    <submittedName>
        <fullName evidence="2">Lipoate-protein ligase A</fullName>
    </submittedName>
</protein>
<comment type="caution">
    <text evidence="2">The sequence shown here is derived from an EMBL/GenBank/DDBJ whole genome shotgun (WGS) entry which is preliminary data.</text>
</comment>
<reference evidence="2 3" key="1">
    <citation type="journal article" date="2018" name="Syst. Appl. Microbiol.">
        <title>Abditibacterium utsteinense sp. nov., the first cultivated member of candidate phylum FBP, isolated from ice-free Antarctic soil samples.</title>
        <authorList>
            <person name="Tahon G."/>
            <person name="Tytgat B."/>
            <person name="Lebbe L."/>
            <person name="Carlier A."/>
            <person name="Willems A."/>
        </authorList>
    </citation>
    <scope>NUCLEOTIDE SEQUENCE [LARGE SCALE GENOMIC DNA]</scope>
    <source>
        <strain evidence="2 3">LMG 29911</strain>
    </source>
</reference>
<proteinExistence type="predicted"/>
<name>A0A2S8STH1_9BACT</name>
<evidence type="ECO:0000259" key="1">
    <source>
        <dbReference type="PROSITE" id="PS51733"/>
    </source>
</evidence>
<evidence type="ECO:0000313" key="3">
    <source>
        <dbReference type="Proteomes" id="UP000237684"/>
    </source>
</evidence>
<dbReference type="OrthoDB" id="9788148at2"/>
<evidence type="ECO:0000313" key="2">
    <source>
        <dbReference type="EMBL" id="PQV64101.1"/>
    </source>
</evidence>
<accession>A0A2S8STH1</accession>
<dbReference type="Gene3D" id="3.30.930.10">
    <property type="entry name" value="Bira Bifunctional Protein, Domain 2"/>
    <property type="match status" value="1"/>
</dbReference>
<dbReference type="InParanoid" id="A0A2S8STH1"/>
<keyword evidence="3" id="KW-1185">Reference proteome</keyword>
<dbReference type="RefSeq" id="WP_105483566.1">
    <property type="nucleotide sequence ID" value="NZ_NIGF01000007.1"/>
</dbReference>
<dbReference type="InterPro" id="IPR004143">
    <property type="entry name" value="BPL_LPL_catalytic"/>
</dbReference>
<dbReference type="PANTHER" id="PTHR43679">
    <property type="entry name" value="OCTANOYLTRANSFERASE LIPM-RELATED"/>
    <property type="match status" value="1"/>
</dbReference>
<dbReference type="PANTHER" id="PTHR43679:SF2">
    <property type="entry name" value="OCTANOYL-[GCVH]:PROTEIN N-OCTANOYLTRANSFERASE"/>
    <property type="match status" value="1"/>
</dbReference>
<organism evidence="2 3">
    <name type="scientific">Abditibacterium utsteinense</name>
    <dbReference type="NCBI Taxonomy" id="1960156"/>
    <lineage>
        <taxon>Bacteria</taxon>
        <taxon>Pseudomonadati</taxon>
        <taxon>Abditibacteriota</taxon>
        <taxon>Abditibacteriia</taxon>
        <taxon>Abditibacteriales</taxon>
        <taxon>Abditibacteriaceae</taxon>
        <taxon>Abditibacterium</taxon>
    </lineage>
</organism>
<dbReference type="EMBL" id="NIGF01000007">
    <property type="protein sequence ID" value="PQV64101.1"/>
    <property type="molecule type" value="Genomic_DNA"/>
</dbReference>
<dbReference type="Proteomes" id="UP000237684">
    <property type="component" value="Unassembled WGS sequence"/>
</dbReference>
<dbReference type="CDD" id="cd16443">
    <property type="entry name" value="LplA"/>
    <property type="match status" value="1"/>
</dbReference>
<dbReference type="PROSITE" id="PS51733">
    <property type="entry name" value="BPL_LPL_CATALYTIC"/>
    <property type="match status" value="1"/>
</dbReference>
<dbReference type="Pfam" id="PF21948">
    <property type="entry name" value="LplA-B_cat"/>
    <property type="match status" value="1"/>
</dbReference>
<feature type="domain" description="BPL/LPL catalytic" evidence="1">
    <location>
        <begin position="28"/>
        <end position="215"/>
    </location>
</feature>
<dbReference type="SUPFAM" id="SSF55681">
    <property type="entry name" value="Class II aaRS and biotin synthetases"/>
    <property type="match status" value="1"/>
</dbReference>
<dbReference type="GO" id="GO:0016874">
    <property type="term" value="F:ligase activity"/>
    <property type="evidence" value="ECO:0007669"/>
    <property type="project" value="UniProtKB-KW"/>
</dbReference>
<keyword evidence="2" id="KW-0436">Ligase</keyword>
<dbReference type="InterPro" id="IPR045864">
    <property type="entry name" value="aa-tRNA-synth_II/BPL/LPL"/>
</dbReference>